<reference evidence="1 2" key="1">
    <citation type="submission" date="2020-04" db="EMBL/GenBank/DDBJ databases">
        <title>Advantages and limits of metagenomic assembly and binning of a giant virus.</title>
        <authorList>
            <person name="Schulz F."/>
            <person name="Andreani J."/>
            <person name="Francis R."/>
            <person name="Boudjemaa H."/>
            <person name="Bou Khalil J.Y."/>
            <person name="Lee J."/>
            <person name="La Scola B."/>
            <person name="Woyke T."/>
        </authorList>
    </citation>
    <scope>NUCLEOTIDE SEQUENCE [LARGE SCALE GENOMIC DNA]</scope>
    <source>
        <strain evidence="1 2">FV1/VV64</strain>
    </source>
</reference>
<dbReference type="EMBL" id="MT418680">
    <property type="protein sequence ID" value="QKF93837.1"/>
    <property type="molecule type" value="Genomic_DNA"/>
</dbReference>
<organism evidence="1 2">
    <name type="scientific">Fadolivirus FV1/VV64</name>
    <dbReference type="NCBI Taxonomy" id="3070911"/>
    <lineage>
        <taxon>Viruses</taxon>
        <taxon>Varidnaviria</taxon>
        <taxon>Bamfordvirae</taxon>
        <taxon>Nucleocytoviricota</taxon>
        <taxon>Megaviricetes</taxon>
        <taxon>Imitervirales</taxon>
        <taxon>Mimiviridae</taxon>
        <taxon>Klosneuvirinae</taxon>
        <taxon>Fadolivirus</taxon>
        <taxon>Fadolivirus algeromassiliense</taxon>
    </lineage>
</organism>
<evidence type="ECO:0000313" key="1">
    <source>
        <dbReference type="EMBL" id="QKF93837.1"/>
    </source>
</evidence>
<protein>
    <submittedName>
        <fullName evidence="1">Uncharacterized protein</fullName>
    </submittedName>
</protein>
<gene>
    <name evidence="1" type="ORF">Fadolivirus_1_379</name>
</gene>
<proteinExistence type="predicted"/>
<sequence>MADLEKLKRQIMNVIRDNNYDIDDLKDLLSPVSEYVESDVFKTNIEDIVAIVTKDRDGNNVFTIDDLALLKNDIMGITSLVTALLLLVGAIPELKLKYDEGATEEIIFKLLSYVFLVVVPKQTGKELTNEEKESILNITLAIYQIIKSSQITKDLVNKIVAWFKSKGLCACVSSPDYKESVVEKRLPKVKLELSHSMNNVREKAAMKSEIKGLQRKLEKKSKK</sequence>
<keyword evidence="2" id="KW-1185">Reference proteome</keyword>
<evidence type="ECO:0000313" key="2">
    <source>
        <dbReference type="Proteomes" id="UP001162001"/>
    </source>
</evidence>
<accession>A0A7D3V8P0</accession>
<name>A0A7D3V8P0_9VIRU</name>
<dbReference type="Proteomes" id="UP001162001">
    <property type="component" value="Segment"/>
</dbReference>